<accession>A0A3B1DW14</accession>
<protein>
    <recommendedName>
        <fullName evidence="1">Putative restriction endonuclease domain-containing protein</fullName>
    </recommendedName>
</protein>
<dbReference type="EMBL" id="UOGL01000426">
    <property type="protein sequence ID" value="VAX40328.1"/>
    <property type="molecule type" value="Genomic_DNA"/>
</dbReference>
<dbReference type="InterPro" id="IPR008538">
    <property type="entry name" value="Uma2"/>
</dbReference>
<dbReference type="PANTHER" id="PTHR35400">
    <property type="entry name" value="SLR1083 PROTEIN"/>
    <property type="match status" value="1"/>
</dbReference>
<dbReference type="AlphaFoldDB" id="A0A3B1DW14"/>
<name>A0A3B1DW14_9ZZZZ</name>
<dbReference type="Gene3D" id="3.90.1570.10">
    <property type="entry name" value="tt1808, chain A"/>
    <property type="match status" value="1"/>
</dbReference>
<evidence type="ECO:0000259" key="1">
    <source>
        <dbReference type="Pfam" id="PF05685"/>
    </source>
</evidence>
<organism evidence="2">
    <name type="scientific">hydrothermal vent metagenome</name>
    <dbReference type="NCBI Taxonomy" id="652676"/>
    <lineage>
        <taxon>unclassified sequences</taxon>
        <taxon>metagenomes</taxon>
        <taxon>ecological metagenomes</taxon>
    </lineage>
</organism>
<gene>
    <name evidence="2" type="ORF">MNBD_PLANCTO02-379</name>
</gene>
<dbReference type="InterPro" id="IPR012296">
    <property type="entry name" value="Nuclease_put_TT1808"/>
</dbReference>
<sequence length="154" mass="17149">MPTADILSTPLPHEASSDLFANSAHRFSVEDYHRMNDLGLLDESYKMELLEGCLVQKKNQRPIHSATVEMTDDALRPFLPNGWKLRVQLPITTGTSEPELAVVSGSAQSRLSTHPQSGQIAMVVEVAETSLQRDQEKSRLCTGRNSRLLDYQPC</sequence>
<dbReference type="PANTHER" id="PTHR35400:SF1">
    <property type="entry name" value="SLR1083 PROTEIN"/>
    <property type="match status" value="1"/>
</dbReference>
<evidence type="ECO:0000313" key="2">
    <source>
        <dbReference type="EMBL" id="VAX40328.1"/>
    </source>
</evidence>
<proteinExistence type="predicted"/>
<feature type="domain" description="Putative restriction endonuclease" evidence="1">
    <location>
        <begin position="29"/>
        <end position="137"/>
    </location>
</feature>
<dbReference type="Pfam" id="PF05685">
    <property type="entry name" value="Uma2"/>
    <property type="match status" value="1"/>
</dbReference>
<reference evidence="2" key="1">
    <citation type="submission" date="2018-06" db="EMBL/GenBank/DDBJ databases">
        <authorList>
            <person name="Zhirakovskaya E."/>
        </authorList>
    </citation>
    <scope>NUCLEOTIDE SEQUENCE</scope>
</reference>